<dbReference type="GO" id="GO:0008076">
    <property type="term" value="C:voltage-gated potassium channel complex"/>
    <property type="evidence" value="ECO:0007669"/>
    <property type="project" value="InterPro"/>
</dbReference>
<feature type="domain" description="Ion transport" evidence="13">
    <location>
        <begin position="167"/>
        <end position="399"/>
    </location>
</feature>
<evidence type="ECO:0000256" key="12">
    <source>
        <dbReference type="SAM" id="Phobius"/>
    </source>
</evidence>
<evidence type="ECO:0000256" key="8">
    <source>
        <dbReference type="ARBA" id="ARBA00023065"/>
    </source>
</evidence>
<evidence type="ECO:0000256" key="6">
    <source>
        <dbReference type="ARBA" id="ARBA00022958"/>
    </source>
</evidence>
<dbReference type="GO" id="GO:0001508">
    <property type="term" value="P:action potential"/>
    <property type="evidence" value="ECO:0007669"/>
    <property type="project" value="TreeGrafter"/>
</dbReference>
<keyword evidence="6" id="KW-0630">Potassium</keyword>
<dbReference type="Gene3D" id="1.10.287.70">
    <property type="match status" value="1"/>
</dbReference>
<organism evidence="14 15">
    <name type="scientific">Effrenium voratum</name>
    <dbReference type="NCBI Taxonomy" id="2562239"/>
    <lineage>
        <taxon>Eukaryota</taxon>
        <taxon>Sar</taxon>
        <taxon>Alveolata</taxon>
        <taxon>Dinophyceae</taxon>
        <taxon>Suessiales</taxon>
        <taxon>Symbiodiniaceae</taxon>
        <taxon>Effrenium</taxon>
    </lineage>
</organism>
<gene>
    <name evidence="14" type="ORF">EVOR1521_LOCUS26990</name>
</gene>
<comment type="caution">
    <text evidence="14">The sequence shown here is derived from an EMBL/GenBank/DDBJ whole genome shotgun (WGS) entry which is preliminary data.</text>
</comment>
<keyword evidence="15" id="KW-1185">Reference proteome</keyword>
<keyword evidence="3" id="KW-0633">Potassium transport</keyword>
<keyword evidence="2" id="KW-0813">Transport</keyword>
<keyword evidence="9 12" id="KW-0472">Membrane</keyword>
<dbReference type="EMBL" id="CAUJNA010003549">
    <property type="protein sequence ID" value="CAJ1404568.1"/>
    <property type="molecule type" value="Genomic_DNA"/>
</dbReference>
<evidence type="ECO:0000313" key="14">
    <source>
        <dbReference type="EMBL" id="CAJ1404568.1"/>
    </source>
</evidence>
<reference evidence="14" key="1">
    <citation type="submission" date="2023-08" db="EMBL/GenBank/DDBJ databases">
        <authorList>
            <person name="Chen Y."/>
            <person name="Shah S."/>
            <person name="Dougan E. K."/>
            <person name="Thang M."/>
            <person name="Chan C."/>
        </authorList>
    </citation>
    <scope>NUCLEOTIDE SEQUENCE</scope>
</reference>
<feature type="compositionally biased region" description="Low complexity" evidence="11">
    <location>
        <begin position="31"/>
        <end position="45"/>
    </location>
</feature>
<dbReference type="InterPro" id="IPR005821">
    <property type="entry name" value="Ion_trans_dom"/>
</dbReference>
<keyword evidence="8" id="KW-0406">Ion transport</keyword>
<evidence type="ECO:0000256" key="4">
    <source>
        <dbReference type="ARBA" id="ARBA00022692"/>
    </source>
</evidence>
<proteinExistence type="predicted"/>
<evidence type="ECO:0000256" key="5">
    <source>
        <dbReference type="ARBA" id="ARBA00022826"/>
    </source>
</evidence>
<evidence type="ECO:0000256" key="2">
    <source>
        <dbReference type="ARBA" id="ARBA00022448"/>
    </source>
</evidence>
<feature type="transmembrane region" description="Helical" evidence="12">
    <location>
        <begin position="320"/>
        <end position="346"/>
    </location>
</feature>
<dbReference type="AlphaFoldDB" id="A0AA36JE63"/>
<feature type="transmembrane region" description="Helical" evidence="12">
    <location>
        <begin position="390"/>
        <end position="408"/>
    </location>
</feature>
<evidence type="ECO:0000256" key="7">
    <source>
        <dbReference type="ARBA" id="ARBA00022989"/>
    </source>
</evidence>
<evidence type="ECO:0000259" key="13">
    <source>
        <dbReference type="Pfam" id="PF00520"/>
    </source>
</evidence>
<dbReference type="Proteomes" id="UP001178507">
    <property type="component" value="Unassembled WGS sequence"/>
</dbReference>
<protein>
    <recommendedName>
        <fullName evidence="13">Ion transport domain-containing protein</fullName>
    </recommendedName>
</protein>
<evidence type="ECO:0000256" key="9">
    <source>
        <dbReference type="ARBA" id="ARBA00023136"/>
    </source>
</evidence>
<name>A0AA36JE63_9DINO</name>
<dbReference type="Pfam" id="PF00520">
    <property type="entry name" value="Ion_trans"/>
    <property type="match status" value="1"/>
</dbReference>
<keyword evidence="10" id="KW-0407">Ion channel</keyword>
<dbReference type="PANTHER" id="PTHR11537">
    <property type="entry name" value="VOLTAGE-GATED POTASSIUM CHANNEL"/>
    <property type="match status" value="1"/>
</dbReference>
<dbReference type="PANTHER" id="PTHR11537:SF254">
    <property type="entry name" value="POTASSIUM VOLTAGE-GATED CHANNEL PROTEIN SHAB"/>
    <property type="match status" value="1"/>
</dbReference>
<keyword evidence="5" id="KW-0631">Potassium channel</keyword>
<sequence>MAASLAQPGKTAPGAEGFPKSERSQTRARAGPQSGSQLSSGESQSFRGDLSDWDPKRAPVPFLPPSDMVFDIMFFRHLFNELAKRCGRRYVPLVALRNVSARMVEVMQLGDPMRVNFFGSLAKRQCKWSDLCDELSSEGHPTIVLSTAERIYMTLENDDSCGLAKVWFHLVMTTTMATIMLFIFPHPLEHFCVAAGLEDGAICNLVFKNFCMSVFTVDYLLKLICSYWVRLEVLEPSATHFVQELGQAAQQPFWPRSGMARVWSVAQQPSNVVDLLAIMPWWCDLLYGQLLPAASFLRVFRLTRVCRIFKSARYLDMLQVLGMTLCKSLGMVLIVFMMISLVGLIAGCVFEQVEEGDAFETVLSATYWTFSRLIGMKDTPHRSGRVTTNWGIAVLSVTLTLRGVLWIVPIERIKQIFTKEYQAVIHEKDLHKSVVEDLMAFDEPEDVLYNSSTGYVCAFLRLSTKEGLLQGPLPVPVEQKQASDGRVTMQLGKQEVQVRVQWQPDKAMQDLPLGRLTLSLDTDLRFLDANWEVPVSTFKKEDRSLSQGLKEASFDIAWDGSHAESAGEAYVQQVDHEDFQQQVLSMLHEQQALLLEQQKKMDSQARKLASLEKP</sequence>
<evidence type="ECO:0000256" key="11">
    <source>
        <dbReference type="SAM" id="MobiDB-lite"/>
    </source>
</evidence>
<comment type="subcellular location">
    <subcellularLocation>
        <location evidence="1">Membrane</location>
        <topology evidence="1">Multi-pass membrane protein</topology>
    </subcellularLocation>
</comment>
<accession>A0AA36JE63</accession>
<keyword evidence="7 12" id="KW-1133">Transmembrane helix</keyword>
<dbReference type="GO" id="GO:0005249">
    <property type="term" value="F:voltage-gated potassium channel activity"/>
    <property type="evidence" value="ECO:0007669"/>
    <property type="project" value="InterPro"/>
</dbReference>
<evidence type="ECO:0000313" key="15">
    <source>
        <dbReference type="Proteomes" id="UP001178507"/>
    </source>
</evidence>
<feature type="region of interest" description="Disordered" evidence="11">
    <location>
        <begin position="1"/>
        <end position="52"/>
    </location>
</feature>
<evidence type="ECO:0000256" key="10">
    <source>
        <dbReference type="ARBA" id="ARBA00023303"/>
    </source>
</evidence>
<evidence type="ECO:0000256" key="1">
    <source>
        <dbReference type="ARBA" id="ARBA00004141"/>
    </source>
</evidence>
<dbReference type="InterPro" id="IPR028325">
    <property type="entry name" value="VG_K_chnl"/>
</dbReference>
<evidence type="ECO:0000256" key="3">
    <source>
        <dbReference type="ARBA" id="ARBA00022538"/>
    </source>
</evidence>
<dbReference type="SUPFAM" id="SSF81324">
    <property type="entry name" value="Voltage-gated potassium channels"/>
    <property type="match status" value="1"/>
</dbReference>
<keyword evidence="4 12" id="KW-0812">Transmembrane</keyword>